<evidence type="ECO:0000259" key="6">
    <source>
        <dbReference type="PROSITE" id="PS50075"/>
    </source>
</evidence>
<dbReference type="Pfam" id="PF00551">
    <property type="entry name" value="Formyl_trans_N"/>
    <property type="match status" value="1"/>
</dbReference>
<dbReference type="SUPFAM" id="SSF47336">
    <property type="entry name" value="ACP-like"/>
    <property type="match status" value="1"/>
</dbReference>
<dbReference type="AlphaFoldDB" id="A0A8D9BEJ8"/>
<dbReference type="SUPFAM" id="SSF50486">
    <property type="entry name" value="FMT C-terminal domain-like"/>
    <property type="match status" value="1"/>
</dbReference>
<proteinExistence type="inferred from homology"/>
<accession>A0A8D9BEJ8</accession>
<sequence length="475" mass="52642">MLGVLSNLQSKLTVKSAFLVHKCDLRVAVIGQSSFAAEVYKLLKKNGHSVVGVFTIVDKANREDIVASTAAIDNVPVYKIKSWRKGNDVLPEIFELYKKVDAELNVLPFCSQYIPMDIINYPKHKTICYHPSLLPKHRGVSAISWTLIAGDTKAGFSVFWADEGLDTGPILIQRECDVTQNDTVDSVYNRFLYPEGIKAMVEAVNLIEQNKAPYIPQSEEGASFEPSLKKKELQKINMNLKGEEIHNFIRGLDSSPGASTVLNGIPVKVFASSLWEGVEVEGTPITVEGSDIPALLHSDGLLFSGSDGQKVNVKRLQIENKMILASNFGKKKDSTEDIVLTEYEETMIGVLRTIWSGILNINIAEDTDFFGSGGGSMDIVRLIEEIKENLQITLQNEDVLMASVFKDFYIKVIEVSRKGDISNQLNHDPIKLNVNKMDVEFPNQLFINGEFVNSVSESSMECVNPSDESVICSKV</sequence>
<evidence type="ECO:0000256" key="2">
    <source>
        <dbReference type="ARBA" id="ARBA00010978"/>
    </source>
</evidence>
<evidence type="ECO:0000256" key="3">
    <source>
        <dbReference type="ARBA" id="ARBA00012858"/>
    </source>
</evidence>
<dbReference type="InterPro" id="IPR016162">
    <property type="entry name" value="Ald_DH_N"/>
</dbReference>
<feature type="domain" description="Carrier" evidence="6">
    <location>
        <begin position="342"/>
        <end position="416"/>
    </location>
</feature>
<dbReference type="SUPFAM" id="SSF53328">
    <property type="entry name" value="Formyltransferase"/>
    <property type="match status" value="1"/>
</dbReference>
<dbReference type="FunFam" id="3.40.50.170:FF:000002">
    <property type="entry name" value="10-formyltetrahydrofolate dehydrogenase"/>
    <property type="match status" value="1"/>
</dbReference>
<evidence type="ECO:0000313" key="7">
    <source>
        <dbReference type="EMBL" id="CAG6780021.1"/>
    </source>
</evidence>
<dbReference type="InterPro" id="IPR036736">
    <property type="entry name" value="ACP-like_sf"/>
</dbReference>
<dbReference type="InterPro" id="IPR001555">
    <property type="entry name" value="GART_AS"/>
</dbReference>
<dbReference type="GO" id="GO:0004479">
    <property type="term" value="F:methionyl-tRNA formyltransferase activity"/>
    <property type="evidence" value="ECO:0007669"/>
    <property type="project" value="TreeGrafter"/>
</dbReference>
<comment type="similarity">
    <text evidence="1">In the C-terminal section; belongs to the aldehyde dehydrogenase family. ALDH1L subfamily.</text>
</comment>
<dbReference type="Pfam" id="PF00550">
    <property type="entry name" value="PP-binding"/>
    <property type="match status" value="1"/>
</dbReference>
<dbReference type="PROSITE" id="PS50075">
    <property type="entry name" value="CARRIER"/>
    <property type="match status" value="1"/>
</dbReference>
<dbReference type="PANTHER" id="PTHR11138">
    <property type="entry name" value="METHIONYL-TRNA FORMYLTRANSFERASE"/>
    <property type="match status" value="1"/>
</dbReference>
<dbReference type="InterPro" id="IPR011034">
    <property type="entry name" value="Formyl_transferase-like_C_sf"/>
</dbReference>
<dbReference type="GO" id="GO:0016155">
    <property type="term" value="F:formyltetrahydrofolate dehydrogenase activity"/>
    <property type="evidence" value="ECO:0007669"/>
    <property type="project" value="UniProtKB-EC"/>
</dbReference>
<comment type="similarity">
    <text evidence="2">In the N-terminal section; belongs to the GART family.</text>
</comment>
<dbReference type="EC" id="1.5.1.6" evidence="3"/>
<dbReference type="InterPro" id="IPR037022">
    <property type="entry name" value="Formyl_trans_C_sf"/>
</dbReference>
<dbReference type="InterPro" id="IPR005793">
    <property type="entry name" value="Formyl_trans_C"/>
</dbReference>
<dbReference type="Gene3D" id="3.40.605.10">
    <property type="entry name" value="Aldehyde Dehydrogenase, Chain A, domain 1"/>
    <property type="match status" value="1"/>
</dbReference>
<dbReference type="GO" id="GO:0006730">
    <property type="term" value="P:one-carbon metabolic process"/>
    <property type="evidence" value="ECO:0007669"/>
    <property type="project" value="UniProtKB-KW"/>
</dbReference>
<dbReference type="Pfam" id="PF02911">
    <property type="entry name" value="Formyl_trans_C"/>
    <property type="match status" value="1"/>
</dbReference>
<dbReference type="EMBL" id="HBUF01616488">
    <property type="protein sequence ID" value="CAG6780021.1"/>
    <property type="molecule type" value="Transcribed_RNA"/>
</dbReference>
<evidence type="ECO:0000256" key="4">
    <source>
        <dbReference type="ARBA" id="ARBA00022563"/>
    </source>
</evidence>
<comment type="catalytic activity">
    <reaction evidence="5">
        <text>(6R)-10-formyltetrahydrofolate + NADP(+) + H2O = (6S)-5,6,7,8-tetrahydrofolate + CO2 + NADPH + H(+)</text>
        <dbReference type="Rhea" id="RHEA:10180"/>
        <dbReference type="ChEBI" id="CHEBI:15377"/>
        <dbReference type="ChEBI" id="CHEBI:15378"/>
        <dbReference type="ChEBI" id="CHEBI:16526"/>
        <dbReference type="ChEBI" id="CHEBI:57453"/>
        <dbReference type="ChEBI" id="CHEBI:57783"/>
        <dbReference type="ChEBI" id="CHEBI:58349"/>
        <dbReference type="ChEBI" id="CHEBI:195366"/>
        <dbReference type="EC" id="1.5.1.6"/>
    </reaction>
    <physiologicalReaction direction="left-to-right" evidence="5">
        <dbReference type="Rhea" id="RHEA:10181"/>
    </physiologicalReaction>
</comment>
<dbReference type="EMBL" id="HBUF01356764">
    <property type="protein sequence ID" value="CAG6717997.1"/>
    <property type="molecule type" value="Transcribed_RNA"/>
</dbReference>
<dbReference type="Gene3D" id="3.10.25.10">
    <property type="entry name" value="Formyl transferase, C-terminal domain"/>
    <property type="match status" value="1"/>
</dbReference>
<dbReference type="PROSITE" id="PS00373">
    <property type="entry name" value="GART"/>
    <property type="match status" value="1"/>
</dbReference>
<dbReference type="Gene3D" id="3.40.50.170">
    <property type="entry name" value="Formyl transferase, N-terminal domain"/>
    <property type="match status" value="1"/>
</dbReference>
<name>A0A8D9BEJ8_9HEMI</name>
<dbReference type="PANTHER" id="PTHR11138:SF5">
    <property type="entry name" value="METHIONYL-TRNA FORMYLTRANSFERASE, MITOCHONDRIAL"/>
    <property type="match status" value="1"/>
</dbReference>
<dbReference type="GO" id="GO:0005829">
    <property type="term" value="C:cytosol"/>
    <property type="evidence" value="ECO:0007669"/>
    <property type="project" value="TreeGrafter"/>
</dbReference>
<evidence type="ECO:0000256" key="5">
    <source>
        <dbReference type="ARBA" id="ARBA00048239"/>
    </source>
</evidence>
<organism evidence="7">
    <name type="scientific">Cacopsylla melanoneura</name>
    <dbReference type="NCBI Taxonomy" id="428564"/>
    <lineage>
        <taxon>Eukaryota</taxon>
        <taxon>Metazoa</taxon>
        <taxon>Ecdysozoa</taxon>
        <taxon>Arthropoda</taxon>
        <taxon>Hexapoda</taxon>
        <taxon>Insecta</taxon>
        <taxon>Pterygota</taxon>
        <taxon>Neoptera</taxon>
        <taxon>Paraneoptera</taxon>
        <taxon>Hemiptera</taxon>
        <taxon>Sternorrhyncha</taxon>
        <taxon>Psylloidea</taxon>
        <taxon>Psyllidae</taxon>
        <taxon>Psyllinae</taxon>
        <taxon>Cacopsylla</taxon>
    </lineage>
</organism>
<dbReference type="Gene3D" id="1.10.1200.10">
    <property type="entry name" value="ACP-like"/>
    <property type="match status" value="1"/>
</dbReference>
<dbReference type="InterPro" id="IPR009081">
    <property type="entry name" value="PP-bd_ACP"/>
</dbReference>
<dbReference type="GO" id="GO:0009258">
    <property type="term" value="P:10-formyltetrahydrofolate catabolic process"/>
    <property type="evidence" value="ECO:0007669"/>
    <property type="project" value="UniProtKB-ARBA"/>
</dbReference>
<evidence type="ECO:0000256" key="1">
    <source>
        <dbReference type="ARBA" id="ARBA00007995"/>
    </source>
</evidence>
<dbReference type="InterPro" id="IPR036477">
    <property type="entry name" value="Formyl_transf_N_sf"/>
</dbReference>
<dbReference type="FunFam" id="1.10.1200.10:FF:000002">
    <property type="entry name" value="10-formyltetrahydrofolate dehydrogenase"/>
    <property type="match status" value="1"/>
</dbReference>
<keyword evidence="4" id="KW-0554">One-carbon metabolism</keyword>
<dbReference type="InterPro" id="IPR002376">
    <property type="entry name" value="Formyl_transf_N"/>
</dbReference>
<reference evidence="7" key="1">
    <citation type="submission" date="2021-05" db="EMBL/GenBank/DDBJ databases">
        <authorList>
            <person name="Alioto T."/>
            <person name="Alioto T."/>
            <person name="Gomez Garrido J."/>
        </authorList>
    </citation>
    <scope>NUCLEOTIDE SEQUENCE</scope>
</reference>
<protein>
    <recommendedName>
        <fullName evidence="3">formyltetrahydrofolate dehydrogenase</fullName>
        <ecNumber evidence="3">1.5.1.6</ecNumber>
    </recommendedName>
</protein>